<dbReference type="RefSeq" id="WP_188441344.1">
    <property type="nucleotide sequence ID" value="NZ_BMFD01000004.1"/>
</dbReference>
<proteinExistence type="predicted"/>
<sequence>MCPPVFIFNNQYVNPNVNHQGNEKIEEVKELLRKVLRKWAENHARIFEVLEEEWLDEEAQLEELLRLKYEAEKLHVLLNNEMKP</sequence>
<dbReference type="Proteomes" id="UP000635885">
    <property type="component" value="Unassembled WGS sequence"/>
</dbReference>
<gene>
    <name evidence="1" type="ORF">GCM10010993_15030</name>
</gene>
<dbReference type="EMBL" id="BMFD01000004">
    <property type="protein sequence ID" value="GGC37191.1"/>
    <property type="molecule type" value="Genomic_DNA"/>
</dbReference>
<evidence type="ECO:0000313" key="1">
    <source>
        <dbReference type="EMBL" id="GGC37191.1"/>
    </source>
</evidence>
<protein>
    <submittedName>
        <fullName evidence="1">Uncharacterized protein</fullName>
    </submittedName>
</protein>
<accession>A0ABQ1MC12</accession>
<comment type="caution">
    <text evidence="1">The sequence shown here is derived from an EMBL/GenBank/DDBJ whole genome shotgun (WGS) entry which is preliminary data.</text>
</comment>
<name>A0ABQ1MC12_9BACT</name>
<reference evidence="2" key="1">
    <citation type="journal article" date="2019" name="Int. J. Syst. Evol. Microbiol.">
        <title>The Global Catalogue of Microorganisms (GCM) 10K type strain sequencing project: providing services to taxonomists for standard genome sequencing and annotation.</title>
        <authorList>
            <consortium name="The Broad Institute Genomics Platform"/>
            <consortium name="The Broad Institute Genome Sequencing Center for Infectious Disease"/>
            <person name="Wu L."/>
            <person name="Ma J."/>
        </authorList>
    </citation>
    <scope>NUCLEOTIDE SEQUENCE [LARGE SCALE GENOMIC DNA]</scope>
    <source>
        <strain evidence="2">CGMCC 1.12479</strain>
    </source>
</reference>
<organism evidence="1 2">
    <name type="scientific">Belliella aquatica</name>
    <dbReference type="NCBI Taxonomy" id="1323734"/>
    <lineage>
        <taxon>Bacteria</taxon>
        <taxon>Pseudomonadati</taxon>
        <taxon>Bacteroidota</taxon>
        <taxon>Cytophagia</taxon>
        <taxon>Cytophagales</taxon>
        <taxon>Cyclobacteriaceae</taxon>
        <taxon>Belliella</taxon>
    </lineage>
</organism>
<evidence type="ECO:0000313" key="2">
    <source>
        <dbReference type="Proteomes" id="UP000635885"/>
    </source>
</evidence>
<keyword evidence="2" id="KW-1185">Reference proteome</keyword>